<reference evidence="24" key="1">
    <citation type="submission" date="2024-02" db="UniProtKB">
        <authorList>
            <consortium name="WormBaseParasite"/>
        </authorList>
    </citation>
    <scope>IDENTIFICATION</scope>
</reference>
<feature type="compositionally biased region" description="Low complexity" evidence="18">
    <location>
        <begin position="531"/>
        <end position="549"/>
    </location>
</feature>
<dbReference type="InterPro" id="IPR000742">
    <property type="entry name" value="EGF"/>
</dbReference>
<keyword evidence="11" id="KW-0865">Zymogen</keyword>
<feature type="domain" description="CUB" evidence="19">
    <location>
        <begin position="389"/>
        <end position="507"/>
    </location>
</feature>
<dbReference type="WBParaSite" id="MBELARI_LOCUS15675">
    <property type="protein sequence ID" value="MBELARI_LOCUS15675"/>
    <property type="gene ID" value="MBELARI_LOCUS15675"/>
</dbReference>
<feature type="active site" evidence="16">
    <location>
        <position position="246"/>
    </location>
</feature>
<dbReference type="InterPro" id="IPR017050">
    <property type="entry name" value="Metallopeptidase_nem"/>
</dbReference>
<feature type="domain" description="Peptidase M12A" evidence="22">
    <location>
        <begin position="153"/>
        <end position="348"/>
    </location>
</feature>
<dbReference type="Proteomes" id="UP000887575">
    <property type="component" value="Unassembled WGS sequence"/>
</dbReference>
<evidence type="ECO:0000256" key="7">
    <source>
        <dbReference type="ARBA" id="ARBA00022729"/>
    </source>
</evidence>
<evidence type="ECO:0000256" key="11">
    <source>
        <dbReference type="ARBA" id="ARBA00023145"/>
    </source>
</evidence>
<dbReference type="InterPro" id="IPR024079">
    <property type="entry name" value="MetalloPept_cat_dom_sf"/>
</dbReference>
<dbReference type="GO" id="GO:0008270">
    <property type="term" value="F:zinc ion binding"/>
    <property type="evidence" value="ECO:0007669"/>
    <property type="project" value="UniProtKB-UniRule"/>
</dbReference>
<feature type="chain" id="PRO_5041766908" description="Zinc metalloproteinase" evidence="14 17">
    <location>
        <begin position="19"/>
        <end position="630"/>
    </location>
</feature>
<keyword evidence="10 16" id="KW-0482">Metalloprotease</keyword>
<evidence type="ECO:0000259" key="20">
    <source>
        <dbReference type="PROSITE" id="PS50026"/>
    </source>
</evidence>
<comment type="subcellular location">
    <subcellularLocation>
        <location evidence="2 14">Secreted</location>
    </subcellularLocation>
</comment>
<dbReference type="GO" id="GO:0006508">
    <property type="term" value="P:proteolysis"/>
    <property type="evidence" value="ECO:0007669"/>
    <property type="project" value="UniProtKB-KW"/>
</dbReference>
<dbReference type="AlphaFoldDB" id="A0AAF3ENP2"/>
<evidence type="ECO:0000256" key="17">
    <source>
        <dbReference type="RuleBase" id="RU361183"/>
    </source>
</evidence>
<dbReference type="SUPFAM" id="SSF55486">
    <property type="entry name" value="Metalloproteases ('zincins'), catalytic domain"/>
    <property type="match status" value="1"/>
</dbReference>
<dbReference type="InterPro" id="IPR003582">
    <property type="entry name" value="ShKT_dom"/>
</dbReference>
<dbReference type="InterPro" id="IPR034035">
    <property type="entry name" value="Astacin-like_dom"/>
</dbReference>
<accession>A0AAF3ENP2</accession>
<feature type="domain" description="ShKT" evidence="21">
    <location>
        <begin position="550"/>
        <end position="586"/>
    </location>
</feature>
<dbReference type="GO" id="GO:0005576">
    <property type="term" value="C:extracellular region"/>
    <property type="evidence" value="ECO:0007669"/>
    <property type="project" value="UniProtKB-SubCell"/>
</dbReference>
<feature type="region of interest" description="Disordered" evidence="18">
    <location>
        <begin position="21"/>
        <end position="40"/>
    </location>
</feature>
<keyword evidence="23" id="KW-1185">Reference proteome</keyword>
<evidence type="ECO:0000256" key="16">
    <source>
        <dbReference type="PROSITE-ProRule" id="PRU01211"/>
    </source>
</evidence>
<keyword evidence="8 16" id="KW-0378">Hydrolase</keyword>
<evidence type="ECO:0000256" key="18">
    <source>
        <dbReference type="SAM" id="MobiDB-lite"/>
    </source>
</evidence>
<keyword evidence="13" id="KW-0325">Glycoprotein</keyword>
<dbReference type="PRINTS" id="PR00480">
    <property type="entry name" value="ASTACIN"/>
</dbReference>
<dbReference type="PANTHER" id="PTHR10127:SF793">
    <property type="entry name" value="ZINC METALLOPROTEINASE NAS-31"/>
    <property type="match status" value="1"/>
</dbReference>
<evidence type="ECO:0000259" key="19">
    <source>
        <dbReference type="PROSITE" id="PS01180"/>
    </source>
</evidence>
<evidence type="ECO:0000313" key="24">
    <source>
        <dbReference type="WBParaSite" id="MBELARI_LOCUS15675"/>
    </source>
</evidence>
<evidence type="ECO:0000256" key="3">
    <source>
        <dbReference type="ARBA" id="ARBA00022525"/>
    </source>
</evidence>
<evidence type="ECO:0000256" key="1">
    <source>
        <dbReference type="ARBA" id="ARBA00002657"/>
    </source>
</evidence>
<evidence type="ECO:0000259" key="22">
    <source>
        <dbReference type="PROSITE" id="PS51864"/>
    </source>
</evidence>
<dbReference type="SMART" id="SM00235">
    <property type="entry name" value="ZnMc"/>
    <property type="match status" value="1"/>
</dbReference>
<dbReference type="PANTHER" id="PTHR10127">
    <property type="entry name" value="DISCOIDIN, CUB, EGF, LAMININ , AND ZINC METALLOPROTEASE DOMAIN CONTAINING"/>
    <property type="match status" value="1"/>
</dbReference>
<organism evidence="23 24">
    <name type="scientific">Mesorhabditis belari</name>
    <dbReference type="NCBI Taxonomy" id="2138241"/>
    <lineage>
        <taxon>Eukaryota</taxon>
        <taxon>Metazoa</taxon>
        <taxon>Ecdysozoa</taxon>
        <taxon>Nematoda</taxon>
        <taxon>Chromadorea</taxon>
        <taxon>Rhabditida</taxon>
        <taxon>Rhabditina</taxon>
        <taxon>Rhabditomorpha</taxon>
        <taxon>Rhabditoidea</taxon>
        <taxon>Rhabditidae</taxon>
        <taxon>Mesorhabditinae</taxon>
        <taxon>Mesorhabditis</taxon>
    </lineage>
</organism>
<feature type="region of interest" description="Disordered" evidence="18">
    <location>
        <begin position="524"/>
        <end position="549"/>
    </location>
</feature>
<evidence type="ECO:0000256" key="4">
    <source>
        <dbReference type="ARBA" id="ARBA00022536"/>
    </source>
</evidence>
<feature type="domain" description="EGF-like" evidence="20">
    <location>
        <begin position="343"/>
        <end position="383"/>
    </location>
</feature>
<comment type="function">
    <text evidence="1">Metalloprotease.</text>
</comment>
<feature type="domain" description="ShKT" evidence="21">
    <location>
        <begin position="593"/>
        <end position="629"/>
    </location>
</feature>
<keyword evidence="6 16" id="KW-0479">Metal-binding</keyword>
<evidence type="ECO:0000256" key="9">
    <source>
        <dbReference type="ARBA" id="ARBA00022833"/>
    </source>
</evidence>
<feature type="compositionally biased region" description="Basic residues" evidence="18">
    <location>
        <begin position="88"/>
        <end position="98"/>
    </location>
</feature>
<keyword evidence="4 15" id="KW-0245">EGF-like domain</keyword>
<dbReference type="Pfam" id="PF01549">
    <property type="entry name" value="ShK"/>
    <property type="match status" value="2"/>
</dbReference>
<dbReference type="GO" id="GO:0004222">
    <property type="term" value="F:metalloendopeptidase activity"/>
    <property type="evidence" value="ECO:0007669"/>
    <property type="project" value="UniProtKB-UniRule"/>
</dbReference>
<dbReference type="PROSITE" id="PS51670">
    <property type="entry name" value="SHKT"/>
    <property type="match status" value="2"/>
</dbReference>
<feature type="signal peptide" evidence="14 17">
    <location>
        <begin position="1"/>
        <end position="18"/>
    </location>
</feature>
<name>A0AAF3ENP2_9BILA</name>
<feature type="compositionally biased region" description="Basic and acidic residues" evidence="18">
    <location>
        <begin position="65"/>
        <end position="87"/>
    </location>
</feature>
<dbReference type="Gene3D" id="3.40.390.10">
    <property type="entry name" value="Collagenase (Catalytic Domain)"/>
    <property type="match status" value="1"/>
</dbReference>
<dbReference type="Pfam" id="PF00431">
    <property type="entry name" value="CUB"/>
    <property type="match status" value="1"/>
</dbReference>
<dbReference type="PROSITE" id="PS01186">
    <property type="entry name" value="EGF_2"/>
    <property type="match status" value="1"/>
</dbReference>
<evidence type="ECO:0000256" key="15">
    <source>
        <dbReference type="PROSITE-ProRule" id="PRU00076"/>
    </source>
</evidence>
<feature type="region of interest" description="Disordered" evidence="18">
    <location>
        <begin position="65"/>
        <end position="105"/>
    </location>
</feature>
<dbReference type="InterPro" id="IPR035914">
    <property type="entry name" value="Sperma_CUB_dom_sf"/>
</dbReference>
<dbReference type="PROSITE" id="PS01180">
    <property type="entry name" value="CUB"/>
    <property type="match status" value="1"/>
</dbReference>
<evidence type="ECO:0000256" key="6">
    <source>
        <dbReference type="ARBA" id="ARBA00022723"/>
    </source>
</evidence>
<evidence type="ECO:0000256" key="13">
    <source>
        <dbReference type="ARBA" id="ARBA00023180"/>
    </source>
</evidence>
<feature type="disulfide bond" evidence="15">
    <location>
        <begin position="373"/>
        <end position="382"/>
    </location>
</feature>
<feature type="binding site" evidence="16">
    <location>
        <position position="255"/>
    </location>
    <ligand>
        <name>Zn(2+)</name>
        <dbReference type="ChEBI" id="CHEBI:29105"/>
        <note>catalytic</note>
    </ligand>
</feature>
<evidence type="ECO:0000256" key="12">
    <source>
        <dbReference type="ARBA" id="ARBA00023157"/>
    </source>
</evidence>
<proteinExistence type="predicted"/>
<feature type="binding site" evidence="16">
    <location>
        <position position="249"/>
    </location>
    <ligand>
        <name>Zn(2+)</name>
        <dbReference type="ChEBI" id="CHEBI:29105"/>
        <note>catalytic</note>
    </ligand>
</feature>
<comment type="cofactor">
    <cofactor evidence="16 17">
        <name>Zn(2+)</name>
        <dbReference type="ChEBI" id="CHEBI:29105"/>
    </cofactor>
    <text evidence="16 17">Binds 1 zinc ion per subunit.</text>
</comment>
<protein>
    <recommendedName>
        <fullName evidence="14">Zinc metalloproteinase</fullName>
    </recommendedName>
</protein>
<dbReference type="GO" id="GO:0018996">
    <property type="term" value="P:molting cycle, collagen and cuticulin-based cuticle"/>
    <property type="evidence" value="ECO:0007669"/>
    <property type="project" value="InterPro"/>
</dbReference>
<dbReference type="SMART" id="SM00042">
    <property type="entry name" value="CUB"/>
    <property type="match status" value="1"/>
</dbReference>
<evidence type="ECO:0000256" key="14">
    <source>
        <dbReference type="PIRNR" id="PIRNR036365"/>
    </source>
</evidence>
<evidence type="ECO:0000259" key="21">
    <source>
        <dbReference type="PROSITE" id="PS51670"/>
    </source>
</evidence>
<evidence type="ECO:0000256" key="5">
    <source>
        <dbReference type="ARBA" id="ARBA00022670"/>
    </source>
</evidence>
<sequence>MWLKLCVTLFILSSLVEATGRGYGRNRGQKRKHNWGNMTSEQVDGFKKSLRGTNVDRFVAALDRMNERKGNESEPTEQEKAELNERKAHLRKHTRSPKLHKEGDDLDEVNQNAGVANSLYGGDMVLSDPQVDVMLGDFVDDDDTEVETRKKRQAYYTSQYPRNLWGSTFYYYFDPSLTDAAKSISQVAIAFWQNSTCINFVESQTNPNRVRFFKGSGCYSYVGMIGGVQDLSLGDGCQYFRQAAHEIGHALGFFHEQNRYDRDTAITIDTAKVQPAYVYAYDKETTSTNNNYNMPYDYGSIMQYSDTSFTQNGDKTMISKLPVYQDTMGSQSISFYDISMMNEHYQCKQKCTSGATCLNGGFRNSRNCNSCICPSGYGGATCAERASGCGAMLTATSNVQTQEISIGGSGFTEYPTFETCNYIIKAPAGNKIEIVLTKITGIQCNGGCIYKSIEVKALKDHRYTGMRYCCADDVNTKIISEGNIVPVIISNRYSQSSYTFTYRYVPASTAATVQMSQIPFTKATYDDTTNPESQTQPPSSATTPKSTSTCTEDANCPTWAKNSFCTSTSYTMEQKRSYCPNSCNLCDVAVKTCTDNASCSAWVQNGFCTSSAYTADTRKQYCPNACNLCN</sequence>
<feature type="disulfide bond" evidence="15">
    <location>
        <begin position="347"/>
        <end position="357"/>
    </location>
</feature>
<dbReference type="PROSITE" id="PS00022">
    <property type="entry name" value="EGF_1"/>
    <property type="match status" value="1"/>
</dbReference>
<keyword evidence="3 14" id="KW-0964">Secreted</keyword>
<dbReference type="SUPFAM" id="SSF49854">
    <property type="entry name" value="Spermadhesin, CUB domain"/>
    <property type="match status" value="1"/>
</dbReference>
<dbReference type="PROSITE" id="PS50026">
    <property type="entry name" value="EGF_3"/>
    <property type="match status" value="1"/>
</dbReference>
<keyword evidence="7 14" id="KW-0732">Signal</keyword>
<dbReference type="CDD" id="cd04280">
    <property type="entry name" value="ZnMc_astacin_like"/>
    <property type="match status" value="1"/>
</dbReference>
<evidence type="ECO:0000313" key="23">
    <source>
        <dbReference type="Proteomes" id="UP000887575"/>
    </source>
</evidence>
<dbReference type="InterPro" id="IPR000859">
    <property type="entry name" value="CUB_dom"/>
</dbReference>
<dbReference type="PIRSF" id="PIRSF036365">
    <property type="entry name" value="Astacin_nematoda"/>
    <property type="match status" value="1"/>
</dbReference>
<dbReference type="SMART" id="SM00254">
    <property type="entry name" value="ShKT"/>
    <property type="match status" value="2"/>
</dbReference>
<dbReference type="InterPro" id="IPR006026">
    <property type="entry name" value="Peptidase_Metallo"/>
</dbReference>
<evidence type="ECO:0000256" key="10">
    <source>
        <dbReference type="ARBA" id="ARBA00023049"/>
    </source>
</evidence>
<evidence type="ECO:0000256" key="2">
    <source>
        <dbReference type="ARBA" id="ARBA00004613"/>
    </source>
</evidence>
<evidence type="ECO:0000256" key="8">
    <source>
        <dbReference type="ARBA" id="ARBA00022801"/>
    </source>
</evidence>
<dbReference type="PROSITE" id="PS51864">
    <property type="entry name" value="ASTACIN"/>
    <property type="match status" value="1"/>
</dbReference>
<dbReference type="Pfam" id="PF01400">
    <property type="entry name" value="Astacin"/>
    <property type="match status" value="1"/>
</dbReference>
<keyword evidence="12 15" id="KW-1015">Disulfide bond</keyword>
<feature type="binding site" evidence="16">
    <location>
        <position position="245"/>
    </location>
    <ligand>
        <name>Zn(2+)</name>
        <dbReference type="ChEBI" id="CHEBI:29105"/>
        <note>catalytic</note>
    </ligand>
</feature>
<keyword evidence="5 16" id="KW-0645">Protease</keyword>
<comment type="caution">
    <text evidence="15">Lacks conserved residue(s) required for the propagation of feature annotation.</text>
</comment>
<keyword evidence="9 16" id="KW-0862">Zinc</keyword>
<dbReference type="InterPro" id="IPR001506">
    <property type="entry name" value="Peptidase_M12A"/>
</dbReference>
<dbReference type="Gene3D" id="1.10.10.1940">
    <property type="match status" value="2"/>
</dbReference>
<dbReference type="Gene3D" id="2.60.120.290">
    <property type="entry name" value="Spermadhesin, CUB domain"/>
    <property type="match status" value="1"/>
</dbReference>